<dbReference type="FunFam" id="2.40.30.20:FF:000004">
    <property type="entry name" value="Riboflavin synthase, alpha subunit"/>
    <property type="match status" value="1"/>
</dbReference>
<feature type="domain" description="Lumazine-binding" evidence="12">
    <location>
        <begin position="108"/>
        <end position="204"/>
    </location>
</feature>
<dbReference type="PROSITE" id="PS51177">
    <property type="entry name" value="LUMAZINE_BIND"/>
    <property type="match status" value="2"/>
</dbReference>
<dbReference type="GO" id="GO:0004746">
    <property type="term" value="F:riboflavin synthase activity"/>
    <property type="evidence" value="ECO:0007669"/>
    <property type="project" value="UniProtKB-UniRule"/>
</dbReference>
<dbReference type="PIRSF" id="PIRSF000498">
    <property type="entry name" value="Riboflavin_syn_A"/>
    <property type="match status" value="1"/>
</dbReference>
<dbReference type="CDD" id="cd00402">
    <property type="entry name" value="Riboflavin_synthase_like"/>
    <property type="match status" value="1"/>
</dbReference>
<dbReference type="NCBIfam" id="NF006767">
    <property type="entry name" value="PRK09289.1"/>
    <property type="match status" value="1"/>
</dbReference>
<dbReference type="RefSeq" id="WP_421949840.1">
    <property type="nucleotide sequence ID" value="NZ_CACRUP010000023.1"/>
</dbReference>
<evidence type="ECO:0000256" key="11">
    <source>
        <dbReference type="PROSITE-ProRule" id="PRU00524"/>
    </source>
</evidence>
<dbReference type="SUPFAM" id="SSF63380">
    <property type="entry name" value="Riboflavin synthase domain-like"/>
    <property type="match status" value="2"/>
</dbReference>
<keyword evidence="9" id="KW-0677">Repeat</keyword>
<dbReference type="PANTHER" id="PTHR21098:SF12">
    <property type="entry name" value="RIBOFLAVIN SYNTHASE"/>
    <property type="match status" value="1"/>
</dbReference>
<dbReference type="Pfam" id="PF00677">
    <property type="entry name" value="Lum_binding"/>
    <property type="match status" value="2"/>
</dbReference>
<evidence type="ECO:0000256" key="3">
    <source>
        <dbReference type="ARBA" id="ARBA00004887"/>
    </source>
</evidence>
<feature type="repeat" description="Lumazine-binding" evidence="11">
    <location>
        <begin position="12"/>
        <end position="107"/>
    </location>
</feature>
<evidence type="ECO:0000256" key="10">
    <source>
        <dbReference type="NCBIfam" id="TIGR00187"/>
    </source>
</evidence>
<reference evidence="13" key="1">
    <citation type="submission" date="2019-11" db="EMBL/GenBank/DDBJ databases">
        <authorList>
            <person name="Feng L."/>
        </authorList>
    </citation>
    <scope>NUCLEOTIDE SEQUENCE</scope>
    <source>
        <strain evidence="13">PgorbachiiLFYP46</strain>
    </source>
</reference>
<name>A0A6N3CR60_9FIRM</name>
<dbReference type="NCBIfam" id="TIGR00187">
    <property type="entry name" value="ribE"/>
    <property type="match status" value="1"/>
</dbReference>
<comment type="function">
    <text evidence="2">Catalyzes the dismutation of two molecules of 6,7-dimethyl-8-ribityllumazine, resulting in the formation of riboflavin and 5-amino-6-(D-ribitylamino)uracil.</text>
</comment>
<dbReference type="EMBL" id="CACRUP010000023">
    <property type="protein sequence ID" value="VYU17131.1"/>
    <property type="molecule type" value="Genomic_DNA"/>
</dbReference>
<keyword evidence="8 13" id="KW-0808">Transferase</keyword>
<gene>
    <name evidence="13" type="primary">ribE</name>
    <name evidence="13" type="ORF">PGLFYP46_00418</name>
</gene>
<evidence type="ECO:0000256" key="8">
    <source>
        <dbReference type="ARBA" id="ARBA00022679"/>
    </source>
</evidence>
<proteinExistence type="predicted"/>
<evidence type="ECO:0000256" key="6">
    <source>
        <dbReference type="ARBA" id="ARBA00013950"/>
    </source>
</evidence>
<dbReference type="FunFam" id="2.40.30.20:FF:000003">
    <property type="entry name" value="Riboflavin synthase, alpha subunit"/>
    <property type="match status" value="1"/>
</dbReference>
<comment type="subunit">
    <text evidence="4">Homotrimer.</text>
</comment>
<dbReference type="Gene3D" id="2.40.30.20">
    <property type="match status" value="2"/>
</dbReference>
<comment type="pathway">
    <text evidence="3">Cofactor biosynthesis; riboflavin biosynthesis; riboflavin from 2-hydroxy-3-oxobutyl phosphate and 5-amino-6-(D-ribitylamino)uracil: step 2/2.</text>
</comment>
<dbReference type="AlphaFoldDB" id="A0A6N3CR60"/>
<sequence>MTYLLLEGVIEIFTGIIEEVGRLADIKKEKDLYTLKVICKKVLEGTKKGDSIATNGVCLTVTEFGDDYYKAEVMVETINSTNFKNLSRDQALNLERALSPTKRLDGHIVQGHVDGVGEIINILKRGHEIVYRIKFDSDNFKYIAEKGSIALDGISLTVSKVAENYFEVSIIPTTIADTNLESKKVGEKINIETDIIGRYVYNFVNAKKDSNITKNFLLENGF</sequence>
<evidence type="ECO:0000256" key="7">
    <source>
        <dbReference type="ARBA" id="ARBA00022619"/>
    </source>
</evidence>
<dbReference type="InterPro" id="IPR026017">
    <property type="entry name" value="Lumazine-bd_dom"/>
</dbReference>
<dbReference type="InterPro" id="IPR023366">
    <property type="entry name" value="ATP_synth_asu-like_sf"/>
</dbReference>
<organism evidence="13">
    <name type="scientific">Peptoniphilus gorbachii</name>
    <dbReference type="NCBI Taxonomy" id="411567"/>
    <lineage>
        <taxon>Bacteria</taxon>
        <taxon>Bacillati</taxon>
        <taxon>Bacillota</taxon>
        <taxon>Tissierellia</taxon>
        <taxon>Tissierellales</taxon>
        <taxon>Peptoniphilaceae</taxon>
        <taxon>Peptoniphilus</taxon>
    </lineage>
</organism>
<evidence type="ECO:0000256" key="1">
    <source>
        <dbReference type="ARBA" id="ARBA00000968"/>
    </source>
</evidence>
<dbReference type="EC" id="2.5.1.9" evidence="5 10"/>
<dbReference type="InterPro" id="IPR001783">
    <property type="entry name" value="Lumazine-bd"/>
</dbReference>
<evidence type="ECO:0000256" key="9">
    <source>
        <dbReference type="ARBA" id="ARBA00022737"/>
    </source>
</evidence>
<protein>
    <recommendedName>
        <fullName evidence="6 10">Riboflavin synthase</fullName>
        <ecNumber evidence="5 10">2.5.1.9</ecNumber>
    </recommendedName>
</protein>
<dbReference type="PANTHER" id="PTHR21098">
    <property type="entry name" value="RIBOFLAVIN SYNTHASE ALPHA CHAIN"/>
    <property type="match status" value="1"/>
</dbReference>
<keyword evidence="7" id="KW-0686">Riboflavin biosynthesis</keyword>
<evidence type="ECO:0000256" key="5">
    <source>
        <dbReference type="ARBA" id="ARBA00012827"/>
    </source>
</evidence>
<accession>A0A6N3CR60</accession>
<dbReference type="NCBIfam" id="NF009566">
    <property type="entry name" value="PRK13020.1"/>
    <property type="match status" value="1"/>
</dbReference>
<evidence type="ECO:0000313" key="13">
    <source>
        <dbReference type="EMBL" id="VYU17131.1"/>
    </source>
</evidence>
<dbReference type="GO" id="GO:0009231">
    <property type="term" value="P:riboflavin biosynthetic process"/>
    <property type="evidence" value="ECO:0007669"/>
    <property type="project" value="UniProtKB-KW"/>
</dbReference>
<evidence type="ECO:0000256" key="2">
    <source>
        <dbReference type="ARBA" id="ARBA00002803"/>
    </source>
</evidence>
<feature type="domain" description="Lumazine-binding" evidence="12">
    <location>
        <begin position="12"/>
        <end position="107"/>
    </location>
</feature>
<evidence type="ECO:0000259" key="12">
    <source>
        <dbReference type="PROSITE" id="PS51177"/>
    </source>
</evidence>
<feature type="repeat" description="Lumazine-binding" evidence="11">
    <location>
        <begin position="108"/>
        <end position="204"/>
    </location>
</feature>
<evidence type="ECO:0000256" key="4">
    <source>
        <dbReference type="ARBA" id="ARBA00011233"/>
    </source>
</evidence>
<dbReference type="InterPro" id="IPR017938">
    <property type="entry name" value="Riboflavin_synthase-like_b-brl"/>
</dbReference>
<comment type="catalytic activity">
    <reaction evidence="1">
        <text>2 6,7-dimethyl-8-(1-D-ribityl)lumazine + H(+) = 5-amino-6-(D-ribitylamino)uracil + riboflavin</text>
        <dbReference type="Rhea" id="RHEA:20772"/>
        <dbReference type="ChEBI" id="CHEBI:15378"/>
        <dbReference type="ChEBI" id="CHEBI:15934"/>
        <dbReference type="ChEBI" id="CHEBI:57986"/>
        <dbReference type="ChEBI" id="CHEBI:58201"/>
        <dbReference type="EC" id="2.5.1.9"/>
    </reaction>
</comment>